<keyword evidence="2" id="KW-0472">Membrane</keyword>
<gene>
    <name evidence="3" type="ORF">GCM10010921_09110</name>
</gene>
<accession>A0A917MKV0</accession>
<dbReference type="InterPro" id="IPR046231">
    <property type="entry name" value="DUF6264"/>
</dbReference>
<protein>
    <submittedName>
        <fullName evidence="3">Uncharacterized protein</fullName>
    </submittedName>
</protein>
<keyword evidence="2" id="KW-1133">Transmembrane helix</keyword>
<organism evidence="3 4">
    <name type="scientific">Microbacterium album</name>
    <dbReference type="NCBI Taxonomy" id="2053191"/>
    <lineage>
        <taxon>Bacteria</taxon>
        <taxon>Bacillati</taxon>
        <taxon>Actinomycetota</taxon>
        <taxon>Actinomycetes</taxon>
        <taxon>Micrococcales</taxon>
        <taxon>Microbacteriaceae</taxon>
        <taxon>Microbacterium</taxon>
    </lineage>
</organism>
<dbReference type="Pfam" id="PF19779">
    <property type="entry name" value="DUF6264"/>
    <property type="match status" value="1"/>
</dbReference>
<dbReference type="Proteomes" id="UP000657592">
    <property type="component" value="Unassembled WGS sequence"/>
</dbReference>
<dbReference type="AlphaFoldDB" id="A0A917MKV0"/>
<reference evidence="3" key="1">
    <citation type="journal article" date="2014" name="Int. J. Syst. Evol. Microbiol.">
        <title>Complete genome sequence of Corynebacterium casei LMG S-19264T (=DSM 44701T), isolated from a smear-ripened cheese.</title>
        <authorList>
            <consortium name="US DOE Joint Genome Institute (JGI-PGF)"/>
            <person name="Walter F."/>
            <person name="Albersmeier A."/>
            <person name="Kalinowski J."/>
            <person name="Ruckert C."/>
        </authorList>
    </citation>
    <scope>NUCLEOTIDE SEQUENCE</scope>
    <source>
        <strain evidence="3">CGMCC 1.15794</strain>
    </source>
</reference>
<sequence length="175" mass="17989">MSGPTPPAGGPRFGEYATPEEQRAHIRAPLHEPPVPPPAGPPAAASAGTSTRRSPGRTLDRVVAVGLLIYGLLTVVRAATVLLDPVALADAIGVDAGSVGLHSTGAWGVAGALVLAVGWFVTAWATWKAHVRGWVLFWIPLAGGAVFNLFSAMIVANALLSHPGLIDVLVQRFAG</sequence>
<dbReference type="SUPFAM" id="SSF103473">
    <property type="entry name" value="MFS general substrate transporter"/>
    <property type="match status" value="1"/>
</dbReference>
<dbReference type="RefSeq" id="WP_188755050.1">
    <property type="nucleotide sequence ID" value="NZ_BMJY01000002.1"/>
</dbReference>
<feature type="region of interest" description="Disordered" evidence="1">
    <location>
        <begin position="1"/>
        <end position="55"/>
    </location>
</feature>
<comment type="caution">
    <text evidence="3">The sequence shown here is derived from an EMBL/GenBank/DDBJ whole genome shotgun (WGS) entry which is preliminary data.</text>
</comment>
<evidence type="ECO:0000313" key="4">
    <source>
        <dbReference type="Proteomes" id="UP000657592"/>
    </source>
</evidence>
<feature type="transmembrane region" description="Helical" evidence="2">
    <location>
        <begin position="62"/>
        <end position="83"/>
    </location>
</feature>
<keyword evidence="2" id="KW-0812">Transmembrane</keyword>
<evidence type="ECO:0000256" key="2">
    <source>
        <dbReference type="SAM" id="Phobius"/>
    </source>
</evidence>
<name>A0A917MKV0_9MICO</name>
<reference evidence="3" key="2">
    <citation type="submission" date="2020-09" db="EMBL/GenBank/DDBJ databases">
        <authorList>
            <person name="Sun Q."/>
            <person name="Zhou Y."/>
        </authorList>
    </citation>
    <scope>NUCLEOTIDE SEQUENCE</scope>
    <source>
        <strain evidence="3">CGMCC 1.15794</strain>
    </source>
</reference>
<feature type="transmembrane region" description="Helical" evidence="2">
    <location>
        <begin position="134"/>
        <end position="160"/>
    </location>
</feature>
<evidence type="ECO:0000313" key="3">
    <source>
        <dbReference type="EMBL" id="GGH38496.1"/>
    </source>
</evidence>
<keyword evidence="4" id="KW-1185">Reference proteome</keyword>
<proteinExistence type="predicted"/>
<dbReference type="EMBL" id="BMJY01000002">
    <property type="protein sequence ID" value="GGH38496.1"/>
    <property type="molecule type" value="Genomic_DNA"/>
</dbReference>
<evidence type="ECO:0000256" key="1">
    <source>
        <dbReference type="SAM" id="MobiDB-lite"/>
    </source>
</evidence>
<dbReference type="InterPro" id="IPR036259">
    <property type="entry name" value="MFS_trans_sf"/>
</dbReference>
<feature type="compositionally biased region" description="Pro residues" evidence="1">
    <location>
        <begin position="31"/>
        <end position="41"/>
    </location>
</feature>
<feature type="transmembrane region" description="Helical" evidence="2">
    <location>
        <begin position="106"/>
        <end position="127"/>
    </location>
</feature>